<evidence type="ECO:0000313" key="2">
    <source>
        <dbReference type="EMBL" id="KAK3368805.1"/>
    </source>
</evidence>
<feature type="compositionally biased region" description="Basic and acidic residues" evidence="1">
    <location>
        <begin position="128"/>
        <end position="139"/>
    </location>
</feature>
<organism evidence="2 3">
    <name type="scientific">Lasiosphaeria ovina</name>
    <dbReference type="NCBI Taxonomy" id="92902"/>
    <lineage>
        <taxon>Eukaryota</taxon>
        <taxon>Fungi</taxon>
        <taxon>Dikarya</taxon>
        <taxon>Ascomycota</taxon>
        <taxon>Pezizomycotina</taxon>
        <taxon>Sordariomycetes</taxon>
        <taxon>Sordariomycetidae</taxon>
        <taxon>Sordariales</taxon>
        <taxon>Lasiosphaeriaceae</taxon>
        <taxon>Lasiosphaeria</taxon>
    </lineage>
</organism>
<feature type="compositionally biased region" description="Basic and acidic residues" evidence="1">
    <location>
        <begin position="208"/>
        <end position="218"/>
    </location>
</feature>
<sequence>MEGSLPPWKVFEAGERALNEITPEAAITNLGVSREEAAELQGYIKRLLDEENAGRKPCPHCSIEQVLLDRYRVDWKGLEIWDRAPLLFIQAALKRDSPTSQQAPLQPRIRHARVEEVDDEEVSQYSQGKEHSAEKDRPQRPVTRKANYPSVTIATSVPVRQPNFASDQVDPQLSSTGHEIPRGPPNTPTGIQRRSNAARRPHSAPELFRPRGTWETRESQPSQRKITRAGKGTNEDIMSLDNLPTDPESPPSPVTDPLPTGSFGERFLRHERARAGLSFPGTYNHRATRSLGNPPRTFTFTQSEPVRSVSNHTDDNSSFGATAGSVSPGPEPDGEPYFVGVRVRPRSHTSAVVETIQPPYQAGTGTARASGSPRSQRGTSPTAPSRYPPSASRSTPGPGPGPVSGAPHRASAEAIRHSQHSPPPTT</sequence>
<reference evidence="2" key="2">
    <citation type="submission" date="2023-06" db="EMBL/GenBank/DDBJ databases">
        <authorList>
            <consortium name="Lawrence Berkeley National Laboratory"/>
            <person name="Haridas S."/>
            <person name="Hensen N."/>
            <person name="Bonometti L."/>
            <person name="Westerberg I."/>
            <person name="Brannstrom I.O."/>
            <person name="Guillou S."/>
            <person name="Cros-Aarteil S."/>
            <person name="Calhoun S."/>
            <person name="Kuo A."/>
            <person name="Mondo S."/>
            <person name="Pangilinan J."/>
            <person name="Riley R."/>
            <person name="Labutti K."/>
            <person name="Andreopoulos B."/>
            <person name="Lipzen A."/>
            <person name="Chen C."/>
            <person name="Yanf M."/>
            <person name="Daum C."/>
            <person name="Ng V."/>
            <person name="Clum A."/>
            <person name="Steindorff A."/>
            <person name="Ohm R."/>
            <person name="Martin F."/>
            <person name="Silar P."/>
            <person name="Natvig D."/>
            <person name="Lalanne C."/>
            <person name="Gautier V."/>
            <person name="Ament-Velasquez S.L."/>
            <person name="Kruys A."/>
            <person name="Hutchinson M.I."/>
            <person name="Powell A.J."/>
            <person name="Barry K."/>
            <person name="Miller A.N."/>
            <person name="Grigoriev I.V."/>
            <person name="Debuchy R."/>
            <person name="Gladieux P."/>
            <person name="Thoren M.H."/>
            <person name="Johannesson H."/>
        </authorList>
    </citation>
    <scope>NUCLEOTIDE SEQUENCE</scope>
    <source>
        <strain evidence="2">CBS 958.72</strain>
    </source>
</reference>
<keyword evidence="3" id="KW-1185">Reference proteome</keyword>
<accession>A0AAE0N3F9</accession>
<feature type="compositionally biased region" description="Pro residues" evidence="1">
    <location>
        <begin position="247"/>
        <end position="256"/>
    </location>
</feature>
<dbReference type="AlphaFoldDB" id="A0AAE0N3F9"/>
<name>A0AAE0N3F9_9PEZI</name>
<evidence type="ECO:0000313" key="3">
    <source>
        <dbReference type="Proteomes" id="UP001287356"/>
    </source>
</evidence>
<reference evidence="2" key="1">
    <citation type="journal article" date="2023" name="Mol. Phylogenet. Evol.">
        <title>Genome-scale phylogeny and comparative genomics of the fungal order Sordariales.</title>
        <authorList>
            <person name="Hensen N."/>
            <person name="Bonometti L."/>
            <person name="Westerberg I."/>
            <person name="Brannstrom I.O."/>
            <person name="Guillou S."/>
            <person name="Cros-Aarteil S."/>
            <person name="Calhoun S."/>
            <person name="Haridas S."/>
            <person name="Kuo A."/>
            <person name="Mondo S."/>
            <person name="Pangilinan J."/>
            <person name="Riley R."/>
            <person name="LaButti K."/>
            <person name="Andreopoulos B."/>
            <person name="Lipzen A."/>
            <person name="Chen C."/>
            <person name="Yan M."/>
            <person name="Daum C."/>
            <person name="Ng V."/>
            <person name="Clum A."/>
            <person name="Steindorff A."/>
            <person name="Ohm R.A."/>
            <person name="Martin F."/>
            <person name="Silar P."/>
            <person name="Natvig D.O."/>
            <person name="Lalanne C."/>
            <person name="Gautier V."/>
            <person name="Ament-Velasquez S.L."/>
            <person name="Kruys A."/>
            <person name="Hutchinson M.I."/>
            <person name="Powell A.J."/>
            <person name="Barry K."/>
            <person name="Miller A.N."/>
            <person name="Grigoriev I.V."/>
            <person name="Debuchy R."/>
            <person name="Gladieux P."/>
            <person name="Hiltunen Thoren M."/>
            <person name="Johannesson H."/>
        </authorList>
    </citation>
    <scope>NUCLEOTIDE SEQUENCE</scope>
    <source>
        <strain evidence="2">CBS 958.72</strain>
    </source>
</reference>
<feature type="compositionally biased region" description="Polar residues" evidence="1">
    <location>
        <begin position="296"/>
        <end position="320"/>
    </location>
</feature>
<gene>
    <name evidence="2" type="ORF">B0T24DRAFT_595614</name>
</gene>
<dbReference type="Proteomes" id="UP001287356">
    <property type="component" value="Unassembled WGS sequence"/>
</dbReference>
<comment type="caution">
    <text evidence="2">The sequence shown here is derived from an EMBL/GenBank/DDBJ whole genome shotgun (WGS) entry which is preliminary data.</text>
</comment>
<proteinExistence type="predicted"/>
<feature type="compositionally biased region" description="Polar residues" evidence="1">
    <location>
        <begin position="163"/>
        <end position="177"/>
    </location>
</feature>
<feature type="compositionally biased region" description="Low complexity" evidence="1">
    <location>
        <begin position="379"/>
        <end position="396"/>
    </location>
</feature>
<dbReference type="EMBL" id="JAULSN010000006">
    <property type="protein sequence ID" value="KAK3368805.1"/>
    <property type="molecule type" value="Genomic_DNA"/>
</dbReference>
<feature type="region of interest" description="Disordered" evidence="1">
    <location>
        <begin position="115"/>
        <end position="426"/>
    </location>
</feature>
<evidence type="ECO:0000256" key="1">
    <source>
        <dbReference type="SAM" id="MobiDB-lite"/>
    </source>
</evidence>
<protein>
    <submittedName>
        <fullName evidence="2">Uncharacterized protein</fullName>
    </submittedName>
</protein>
<feature type="compositionally biased region" description="Polar residues" evidence="1">
    <location>
        <begin position="363"/>
        <end position="378"/>
    </location>
</feature>